<keyword evidence="3" id="KW-1185">Reference proteome</keyword>
<dbReference type="Proteomes" id="UP000326837">
    <property type="component" value="Chromosome"/>
</dbReference>
<dbReference type="InterPro" id="IPR018247">
    <property type="entry name" value="EF_Hand_1_Ca_BS"/>
</dbReference>
<dbReference type="InterPro" id="IPR002105">
    <property type="entry name" value="Dockerin_1_rpt"/>
</dbReference>
<dbReference type="InterPro" id="IPR036439">
    <property type="entry name" value="Dockerin_dom_sf"/>
</dbReference>
<dbReference type="InterPro" id="IPR004843">
    <property type="entry name" value="Calcineurin-like_PHP"/>
</dbReference>
<dbReference type="InterPro" id="IPR029052">
    <property type="entry name" value="Metallo-depent_PP-like"/>
</dbReference>
<dbReference type="Pfam" id="PF00932">
    <property type="entry name" value="LTD"/>
    <property type="match status" value="1"/>
</dbReference>
<dbReference type="GO" id="GO:0000272">
    <property type="term" value="P:polysaccharide catabolic process"/>
    <property type="evidence" value="ECO:0007669"/>
    <property type="project" value="InterPro"/>
</dbReference>
<dbReference type="SUPFAM" id="SSF56300">
    <property type="entry name" value="Metallo-dependent phosphatases"/>
    <property type="match status" value="1"/>
</dbReference>
<evidence type="ECO:0000313" key="3">
    <source>
        <dbReference type="Proteomes" id="UP000326837"/>
    </source>
</evidence>
<dbReference type="PROSITE" id="PS00018">
    <property type="entry name" value="EF_HAND_1"/>
    <property type="match status" value="2"/>
</dbReference>
<organism evidence="2 3">
    <name type="scientific">Lacipirellula parvula</name>
    <dbReference type="NCBI Taxonomy" id="2650471"/>
    <lineage>
        <taxon>Bacteria</taxon>
        <taxon>Pseudomonadati</taxon>
        <taxon>Planctomycetota</taxon>
        <taxon>Planctomycetia</taxon>
        <taxon>Pirellulales</taxon>
        <taxon>Lacipirellulaceae</taxon>
        <taxon>Lacipirellula</taxon>
    </lineage>
</organism>
<dbReference type="PANTHER" id="PTHR43143">
    <property type="entry name" value="METALLOPHOSPHOESTERASE, CALCINEURIN SUPERFAMILY"/>
    <property type="match status" value="1"/>
</dbReference>
<protein>
    <recommendedName>
        <fullName evidence="1">LTD domain-containing protein</fullName>
    </recommendedName>
</protein>
<dbReference type="AlphaFoldDB" id="A0A5K7X1G0"/>
<dbReference type="Gene3D" id="1.10.1330.10">
    <property type="entry name" value="Dockerin domain"/>
    <property type="match status" value="1"/>
</dbReference>
<proteinExistence type="predicted"/>
<dbReference type="InterPro" id="IPR036415">
    <property type="entry name" value="Lamin_tail_dom_sf"/>
</dbReference>
<reference evidence="3" key="1">
    <citation type="submission" date="2019-10" db="EMBL/GenBank/DDBJ databases">
        <title>Lacipirellula parvula gen. nov., sp. nov., representing a lineage of planctomycetes widespread in freshwater anoxic habitats, and description of the family Lacipirellulaceae.</title>
        <authorList>
            <person name="Dedysh S.N."/>
            <person name="Kulichevskaya I.S."/>
            <person name="Beletsky A.V."/>
            <person name="Rakitin A.L."/>
            <person name="Mardanov A.V."/>
            <person name="Ivanova A.A."/>
            <person name="Saltykova V.X."/>
            <person name="Rijpstra W.I.C."/>
            <person name="Sinninghe Damste J.S."/>
            <person name="Ravin N.V."/>
        </authorList>
    </citation>
    <scope>NUCLEOTIDE SEQUENCE [LARGE SCALE GENOMIC DNA]</scope>
    <source>
        <strain evidence="3">PX69</strain>
    </source>
</reference>
<dbReference type="RefSeq" id="WP_152096818.1">
    <property type="nucleotide sequence ID" value="NZ_AP021861.1"/>
</dbReference>
<dbReference type="EMBL" id="AP021861">
    <property type="protein sequence ID" value="BBO30484.1"/>
    <property type="molecule type" value="Genomic_DNA"/>
</dbReference>
<dbReference type="Gene3D" id="3.60.21.10">
    <property type="match status" value="1"/>
</dbReference>
<dbReference type="InterPro" id="IPR051918">
    <property type="entry name" value="STPP_CPPED1"/>
</dbReference>
<dbReference type="Gene3D" id="2.60.40.1260">
    <property type="entry name" value="Lamin Tail domain"/>
    <property type="match status" value="1"/>
</dbReference>
<dbReference type="InterPro" id="IPR001322">
    <property type="entry name" value="Lamin_tail_dom"/>
</dbReference>
<accession>A0A5K7X1G0</accession>
<dbReference type="Pfam" id="PF00404">
    <property type="entry name" value="Dockerin_1"/>
    <property type="match status" value="1"/>
</dbReference>
<dbReference type="SUPFAM" id="SSF63446">
    <property type="entry name" value="Type I dockerin domain"/>
    <property type="match status" value="1"/>
</dbReference>
<dbReference type="PANTHER" id="PTHR43143:SF5">
    <property type="entry name" value="SECRETED PROTEIN"/>
    <property type="match status" value="1"/>
</dbReference>
<evidence type="ECO:0000313" key="2">
    <source>
        <dbReference type="EMBL" id="BBO30484.1"/>
    </source>
</evidence>
<sequence>MLIAKKNFLLAGLMLFGLARVDASIIVSEIMFNPQGTDLDATAVPPYNREWVELYNNGSTTIDLSGWQFGDSQDNDWATPFPVGTTLGAGQALVVTGDAASFDAHWGTGINRIQVGSFPNLANTIGTNEGAGIRDQQGAIQDRVRYQELGWPTANGSDGNSIYLLPGALTLTANDLASNWRPSSQGVYGAKFRSAAGQENHGSPGFVATVPQTPFAPDPNAAWSMVVMPDTQNYSKSTRDLPIFSQLTNWIKDNKEEYKIQVVLQEGDIVNQNSQVEPTSGDQSADQQWVNAKAAMSILNGQLPYIMAAGNHDLGTTSAQNRNTQFNTYFKASDNPLVDPAQGGILKGYQVPGELQNAYFELHAPDGRDLLIFSLEFWPRQSTISWANQIAGLPKYADYTAVLLTHSYLNPNNTRANDTPDGYPVGTDGNDGEEMWNELVKLHPNFEMTLNGHVGGDGVGYLKSTATQGNVVNQMVFNSQFETNGGNGWIRVLEFLNDGKTVHVRTYSPFLGLYRTDAANDFTFTLSQLPMFAAADFNRDGFVDGSDLALWKSNFGATGTATVQMGDANGDGAVDGADFLIWQRDVAGAATAVQAAVPEPSALMLMLLSLVALRLRGPRVLVLV</sequence>
<dbReference type="PROSITE" id="PS51841">
    <property type="entry name" value="LTD"/>
    <property type="match status" value="1"/>
</dbReference>
<dbReference type="GO" id="GO:0004553">
    <property type="term" value="F:hydrolase activity, hydrolyzing O-glycosyl compounds"/>
    <property type="evidence" value="ECO:0007669"/>
    <property type="project" value="InterPro"/>
</dbReference>
<dbReference type="KEGG" id="lpav:PLANPX_0096"/>
<feature type="domain" description="LTD" evidence="1">
    <location>
        <begin position="17"/>
        <end position="214"/>
    </location>
</feature>
<dbReference type="SUPFAM" id="SSF74853">
    <property type="entry name" value="Lamin A/C globular tail domain"/>
    <property type="match status" value="1"/>
</dbReference>
<gene>
    <name evidence="2" type="ORF">PLANPX_0096</name>
</gene>
<name>A0A5K7X1G0_9BACT</name>
<dbReference type="Pfam" id="PF00149">
    <property type="entry name" value="Metallophos"/>
    <property type="match status" value="1"/>
</dbReference>
<evidence type="ECO:0000259" key="1">
    <source>
        <dbReference type="PROSITE" id="PS51841"/>
    </source>
</evidence>